<dbReference type="Proteomes" id="UP000031488">
    <property type="component" value="Unassembled WGS sequence"/>
</dbReference>
<dbReference type="PANTHER" id="PTHR30363">
    <property type="entry name" value="HTH-TYPE TRANSCRIPTIONAL REGULATOR SRLR-RELATED"/>
    <property type="match status" value="1"/>
</dbReference>
<dbReference type="InterPro" id="IPR050313">
    <property type="entry name" value="Carb_Metab_HTH_regulators"/>
</dbReference>
<accession>A0A142NN48</accession>
<dbReference type="EMBL" id="CP014869">
    <property type="protein sequence ID" value="AMT94002.1"/>
    <property type="molecule type" value="Genomic_DNA"/>
</dbReference>
<dbReference type="PATRIC" id="fig|1703.6.peg.827"/>
<reference evidence="1" key="3">
    <citation type="submission" date="2016-03" db="EMBL/GenBank/DDBJ databases">
        <authorList>
            <person name="Zhu Y."/>
            <person name="Sun C."/>
        </authorList>
    </citation>
    <scope>NUCLEOTIDE SEQUENCE</scope>
    <source>
        <strain evidence="1">BS258</strain>
    </source>
</reference>
<organism evidence="2 3">
    <name type="scientific">Brevibacterium linens</name>
    <dbReference type="NCBI Taxonomy" id="1703"/>
    <lineage>
        <taxon>Bacteria</taxon>
        <taxon>Bacillati</taxon>
        <taxon>Actinomycetota</taxon>
        <taxon>Actinomycetes</taxon>
        <taxon>Micrococcales</taxon>
        <taxon>Brevibacteriaceae</taxon>
        <taxon>Brevibacterium</taxon>
    </lineage>
</organism>
<dbReference type="CDD" id="cd00090">
    <property type="entry name" value="HTH_ARSR"/>
    <property type="match status" value="1"/>
</dbReference>
<proteinExistence type="predicted"/>
<dbReference type="InterPro" id="IPR036388">
    <property type="entry name" value="WH-like_DNA-bd_sf"/>
</dbReference>
<evidence type="ECO:0000313" key="1">
    <source>
        <dbReference type="EMBL" id="AMT94002.1"/>
    </source>
</evidence>
<dbReference type="PANTHER" id="PTHR30363:SF28">
    <property type="entry name" value="TRANSCRIPTIONAL REGULATORY PROTEIN-RELATED"/>
    <property type="match status" value="1"/>
</dbReference>
<dbReference type="Proteomes" id="UP000075950">
    <property type="component" value="Chromosome"/>
</dbReference>
<reference evidence="2 3" key="1">
    <citation type="submission" date="2014-11" db="EMBL/GenBank/DDBJ databases">
        <title>Draft Genome Sequence of Brevibacterium linens AE038-8.</title>
        <authorList>
            <person name="Maizel D."/>
            <person name="Utturkar S.M."/>
            <person name="Brown S.D."/>
            <person name="Ferrero M."/>
            <person name="Rosen B.P."/>
        </authorList>
    </citation>
    <scope>NUCLEOTIDE SEQUENCE [LARGE SCALE GENOMIC DNA]</scope>
    <source>
        <strain evidence="2 3">AE038-8</strain>
    </source>
</reference>
<evidence type="ECO:0000313" key="4">
    <source>
        <dbReference type="Proteomes" id="UP000075950"/>
    </source>
</evidence>
<dbReference type="OrthoDB" id="3375207at2"/>
<dbReference type="KEGG" id="bly:A2T55_09600"/>
<dbReference type="SUPFAM" id="SSF46785">
    <property type="entry name" value="Winged helix' DNA-binding domain"/>
    <property type="match status" value="1"/>
</dbReference>
<dbReference type="Gene3D" id="1.10.10.10">
    <property type="entry name" value="Winged helix-like DNA-binding domain superfamily/Winged helix DNA-binding domain"/>
    <property type="match status" value="1"/>
</dbReference>
<protein>
    <submittedName>
        <fullName evidence="1 2">Transcriptional regulator</fullName>
    </submittedName>
</protein>
<dbReference type="Pfam" id="PF12840">
    <property type="entry name" value="HTH_20"/>
    <property type="match status" value="1"/>
</dbReference>
<name>A0A0B9AD12_BRELN</name>
<keyword evidence="3" id="KW-1185">Reference proteome</keyword>
<reference evidence="4" key="2">
    <citation type="submission" date="2016-03" db="EMBL/GenBank/DDBJ databases">
        <authorList>
            <person name="Ploux O."/>
        </authorList>
    </citation>
    <scope>NUCLEOTIDE SEQUENCE [LARGE SCALE GENOMIC DNA]</scope>
    <source>
        <strain evidence="4">BS258</strain>
    </source>
</reference>
<gene>
    <name evidence="1" type="ORF">A2T55_09600</name>
    <name evidence="2" type="ORF">AE0388_0943</name>
</gene>
<dbReference type="RefSeq" id="WP_039207510.1">
    <property type="nucleotide sequence ID" value="NZ_CP014869.1"/>
</dbReference>
<evidence type="ECO:0000313" key="2">
    <source>
        <dbReference type="EMBL" id="KHS53455.1"/>
    </source>
</evidence>
<dbReference type="InterPro" id="IPR011991">
    <property type="entry name" value="ArsR-like_HTH"/>
</dbReference>
<evidence type="ECO:0000313" key="3">
    <source>
        <dbReference type="Proteomes" id="UP000031488"/>
    </source>
</evidence>
<dbReference type="AlphaFoldDB" id="A0A0B9AD12"/>
<dbReference type="EMBL" id="JTJZ01000015">
    <property type="protein sequence ID" value="KHS53455.1"/>
    <property type="molecule type" value="Genomic_DNA"/>
</dbReference>
<accession>A0A0B9AD12</accession>
<dbReference type="InterPro" id="IPR036390">
    <property type="entry name" value="WH_DNA-bd_sf"/>
</dbReference>
<dbReference type="STRING" id="1703.BLSMQ_2140"/>
<sequence>MAANDTEDRRTRQKVFQSVLDEGPITASSLAKALELTPAAIRRHLDALESEGLIEVRELAGKQAGRGRPARHYVVTTAGHDSVSHSYDELAVNILRYMEDKHGKSAVEDFTEDLVGRLRDRLGPELDKRGGTTVASRSRALAAALTREGYAASATPVAAGTPLEAMQLCQGHCPIQAVAAEYPEICEAELAMFSDYLGVDVRRLSSLAQGDHVCTTHIPTSELTRPLIHSNDRPQGGSR</sequence>